<dbReference type="PROSITE" id="PS51257">
    <property type="entry name" value="PROKAR_LIPOPROTEIN"/>
    <property type="match status" value="1"/>
</dbReference>
<proteinExistence type="predicted"/>
<reference evidence="2 3" key="1">
    <citation type="submission" date="2024-09" db="EMBL/GenBank/DDBJ databases">
        <authorList>
            <person name="Sun Q."/>
            <person name="Mori K."/>
        </authorList>
    </citation>
    <scope>NUCLEOTIDE SEQUENCE [LARGE SCALE GENOMIC DNA]</scope>
    <source>
        <strain evidence="2 3">CCM 7765</strain>
    </source>
</reference>
<feature type="coiled-coil region" evidence="1">
    <location>
        <begin position="72"/>
        <end position="143"/>
    </location>
</feature>
<protein>
    <recommendedName>
        <fullName evidence="4">Viral A-type inclusion protein</fullName>
    </recommendedName>
</protein>
<dbReference type="RefSeq" id="WP_130857798.1">
    <property type="nucleotide sequence ID" value="NZ_JBHLWO010000002.1"/>
</dbReference>
<gene>
    <name evidence="2" type="ORF">ACFFI0_12655</name>
</gene>
<dbReference type="EMBL" id="JBHLWO010000002">
    <property type="protein sequence ID" value="MFC0319166.1"/>
    <property type="molecule type" value="Genomic_DNA"/>
</dbReference>
<name>A0ABV6HKC4_9SPHI</name>
<keyword evidence="3" id="KW-1185">Reference proteome</keyword>
<keyword evidence="1" id="KW-0175">Coiled coil</keyword>
<organism evidence="2 3">
    <name type="scientific">Olivibacter oleidegradans</name>
    <dbReference type="NCBI Taxonomy" id="760123"/>
    <lineage>
        <taxon>Bacteria</taxon>
        <taxon>Pseudomonadati</taxon>
        <taxon>Bacteroidota</taxon>
        <taxon>Sphingobacteriia</taxon>
        <taxon>Sphingobacteriales</taxon>
        <taxon>Sphingobacteriaceae</taxon>
        <taxon>Olivibacter</taxon>
    </lineage>
</organism>
<evidence type="ECO:0000313" key="3">
    <source>
        <dbReference type="Proteomes" id="UP001589774"/>
    </source>
</evidence>
<comment type="caution">
    <text evidence="2">The sequence shown here is derived from an EMBL/GenBank/DDBJ whole genome shotgun (WGS) entry which is preliminary data.</text>
</comment>
<accession>A0ABV6HKC4</accession>
<evidence type="ECO:0000313" key="2">
    <source>
        <dbReference type="EMBL" id="MFC0319166.1"/>
    </source>
</evidence>
<evidence type="ECO:0000256" key="1">
    <source>
        <dbReference type="SAM" id="Coils"/>
    </source>
</evidence>
<evidence type="ECO:0008006" key="4">
    <source>
        <dbReference type="Google" id="ProtNLM"/>
    </source>
</evidence>
<sequence length="146" mass="16472">MKLYIFLSLTLGVVTSSCNNAGNKNLQLQEEVIAVHDSIMPKMGALVRDNLKVGILLTKMDSLKQVNPALDTAQEKDKLLKLQSKLTEANEEMTDWMHNFEPAQEDKKAEEMASYLQNELAKIKALKEKFATAESESREILSKYKP</sequence>
<dbReference type="Proteomes" id="UP001589774">
    <property type="component" value="Unassembled WGS sequence"/>
</dbReference>